<dbReference type="EMBL" id="CAJZAH010000004">
    <property type="protein sequence ID" value="CAG9179141.1"/>
    <property type="molecule type" value="Genomic_DNA"/>
</dbReference>
<dbReference type="RefSeq" id="WP_222207555.1">
    <property type="nucleotide sequence ID" value="NZ_CAJZAH010000004.1"/>
</dbReference>
<feature type="compositionally biased region" description="Acidic residues" evidence="1">
    <location>
        <begin position="76"/>
        <end position="85"/>
    </location>
</feature>
<evidence type="ECO:0000313" key="2">
    <source>
        <dbReference type="EMBL" id="CAG9179141.1"/>
    </source>
</evidence>
<feature type="region of interest" description="Disordered" evidence="1">
    <location>
        <begin position="1"/>
        <end position="85"/>
    </location>
</feature>
<dbReference type="Proteomes" id="UP000721236">
    <property type="component" value="Unassembled WGS sequence"/>
</dbReference>
<evidence type="ECO:0000313" key="3">
    <source>
        <dbReference type="Proteomes" id="UP000721236"/>
    </source>
</evidence>
<comment type="caution">
    <text evidence="2">The sequence shown here is derived from an EMBL/GenBank/DDBJ whole genome shotgun (WGS) entry which is preliminary data.</text>
</comment>
<name>A0ABM8XGE5_9BURK</name>
<gene>
    <name evidence="2" type="ORF">LMG21510_03697</name>
</gene>
<accession>A0ABM8XGE5</accession>
<organism evidence="2 3">
    <name type="scientific">Cupriavidus respiraculi</name>
    <dbReference type="NCBI Taxonomy" id="195930"/>
    <lineage>
        <taxon>Bacteria</taxon>
        <taxon>Pseudomonadati</taxon>
        <taxon>Pseudomonadota</taxon>
        <taxon>Betaproteobacteria</taxon>
        <taxon>Burkholderiales</taxon>
        <taxon>Burkholderiaceae</taxon>
        <taxon>Cupriavidus</taxon>
    </lineage>
</organism>
<feature type="compositionally biased region" description="Polar residues" evidence="1">
    <location>
        <begin position="1"/>
        <end position="18"/>
    </location>
</feature>
<evidence type="ECO:0000256" key="1">
    <source>
        <dbReference type="SAM" id="MobiDB-lite"/>
    </source>
</evidence>
<feature type="compositionally biased region" description="Basic and acidic residues" evidence="1">
    <location>
        <begin position="32"/>
        <end position="50"/>
    </location>
</feature>
<reference evidence="2 3" key="1">
    <citation type="submission" date="2021-08" db="EMBL/GenBank/DDBJ databases">
        <authorList>
            <person name="Peeters C."/>
        </authorList>
    </citation>
    <scope>NUCLEOTIDE SEQUENCE [LARGE SCALE GENOMIC DNA]</scope>
    <source>
        <strain evidence="2 3">LMG 21510</strain>
    </source>
</reference>
<protein>
    <submittedName>
        <fullName evidence="2">Uncharacterized protein</fullName>
    </submittedName>
</protein>
<proteinExistence type="predicted"/>
<keyword evidence="3" id="KW-1185">Reference proteome</keyword>
<sequence>MATEPNNGSKTEPTTEPQRQSDRGNGKPLDQQSREEPNAERVEQATDQERGAGQGRDVPDENGEPPSVKQPGGNPEESEPPVENI</sequence>